<dbReference type="OrthoDB" id="2428576at2759"/>
<gene>
    <name evidence="1" type="ORF">RCL2_000363500</name>
</gene>
<accession>A0A8H3KYU3</accession>
<name>A0A8H3KYU3_9GLOM</name>
<dbReference type="AlphaFoldDB" id="A0A8H3KYU3"/>
<sequence length="337" mass="39070">MIEVSKNDLISIIVDRVRSILASHLPVRLHNFHLQQIYPTSIQRRCMQPENMISVYFPEQNLKLNDKKHYDILSKQEVDGQIFLELTKEKLLASPYNFPGEPAIKLAKEIKALKKKPNCAFSSYLSLSEVLAEYGYDSDGIDSILLFSLPTYEIQDDNKVFKRCMKEILGRLRFYGILQPDSLEAIRNEYVMALLHASIHIIMDITNKELSIKPQYGIVGEESRDQVNAIKEAEELICIMEDKQHKVPIGFAQNIKQLESTCETNKKKRKHGDNDFDYLYGIVTTGRDWHFLLYSPGKISKASDTARDWNRLIENRQNIVKSIPRIDSEKFFTYYPT</sequence>
<reference evidence="1" key="1">
    <citation type="submission" date="2019-10" db="EMBL/GenBank/DDBJ databases">
        <title>Conservation and host-specific expression of non-tandemly repeated heterogenous ribosome RNA gene in arbuscular mycorrhizal fungi.</title>
        <authorList>
            <person name="Maeda T."/>
            <person name="Kobayashi Y."/>
            <person name="Nakagawa T."/>
            <person name="Ezawa T."/>
            <person name="Yamaguchi K."/>
            <person name="Bino T."/>
            <person name="Nishimoto Y."/>
            <person name="Shigenobu S."/>
            <person name="Kawaguchi M."/>
        </authorList>
    </citation>
    <scope>NUCLEOTIDE SEQUENCE</scope>
    <source>
        <strain evidence="1">HR1</strain>
    </source>
</reference>
<dbReference type="EMBL" id="BLAL01000019">
    <property type="protein sequence ID" value="GES76229.1"/>
    <property type="molecule type" value="Genomic_DNA"/>
</dbReference>
<evidence type="ECO:0000313" key="1">
    <source>
        <dbReference type="EMBL" id="GES76229.1"/>
    </source>
</evidence>
<dbReference type="InterPro" id="IPR013761">
    <property type="entry name" value="SAM/pointed_sf"/>
</dbReference>
<evidence type="ECO:0000313" key="2">
    <source>
        <dbReference type="Proteomes" id="UP000615446"/>
    </source>
</evidence>
<organism evidence="1 2">
    <name type="scientific">Rhizophagus clarus</name>
    <dbReference type="NCBI Taxonomy" id="94130"/>
    <lineage>
        <taxon>Eukaryota</taxon>
        <taxon>Fungi</taxon>
        <taxon>Fungi incertae sedis</taxon>
        <taxon>Mucoromycota</taxon>
        <taxon>Glomeromycotina</taxon>
        <taxon>Glomeromycetes</taxon>
        <taxon>Glomerales</taxon>
        <taxon>Glomeraceae</taxon>
        <taxon>Rhizophagus</taxon>
    </lineage>
</organism>
<comment type="caution">
    <text evidence="1">The sequence shown here is derived from an EMBL/GenBank/DDBJ whole genome shotgun (WGS) entry which is preliminary data.</text>
</comment>
<dbReference type="Gene3D" id="1.10.150.50">
    <property type="entry name" value="Transcription Factor, Ets-1"/>
    <property type="match status" value="1"/>
</dbReference>
<proteinExistence type="predicted"/>
<dbReference type="Proteomes" id="UP000615446">
    <property type="component" value="Unassembled WGS sequence"/>
</dbReference>
<protein>
    <submittedName>
        <fullName evidence="1">Uncharacterized protein</fullName>
    </submittedName>
</protein>